<keyword evidence="3" id="KW-1185">Reference proteome</keyword>
<reference evidence="1 3" key="1">
    <citation type="journal article" date="2011" name="Nature">
        <title>The Medicago genome provides insight into the evolution of rhizobial symbioses.</title>
        <authorList>
            <person name="Young N.D."/>
            <person name="Debelle F."/>
            <person name="Oldroyd G.E."/>
            <person name="Geurts R."/>
            <person name="Cannon S.B."/>
            <person name="Udvardi M.K."/>
            <person name="Benedito V.A."/>
            <person name="Mayer K.F."/>
            <person name="Gouzy J."/>
            <person name="Schoof H."/>
            <person name="Van de Peer Y."/>
            <person name="Proost S."/>
            <person name="Cook D.R."/>
            <person name="Meyers B.C."/>
            <person name="Spannagl M."/>
            <person name="Cheung F."/>
            <person name="De Mita S."/>
            <person name="Krishnakumar V."/>
            <person name="Gundlach H."/>
            <person name="Zhou S."/>
            <person name="Mudge J."/>
            <person name="Bharti A.K."/>
            <person name="Murray J.D."/>
            <person name="Naoumkina M.A."/>
            <person name="Rosen B."/>
            <person name="Silverstein K.A."/>
            <person name="Tang H."/>
            <person name="Rombauts S."/>
            <person name="Zhao P.X."/>
            <person name="Zhou P."/>
            <person name="Barbe V."/>
            <person name="Bardou P."/>
            <person name="Bechner M."/>
            <person name="Bellec A."/>
            <person name="Berger A."/>
            <person name="Berges H."/>
            <person name="Bidwell S."/>
            <person name="Bisseling T."/>
            <person name="Choisne N."/>
            <person name="Couloux A."/>
            <person name="Denny R."/>
            <person name="Deshpande S."/>
            <person name="Dai X."/>
            <person name="Doyle J.J."/>
            <person name="Dudez A.M."/>
            <person name="Farmer A.D."/>
            <person name="Fouteau S."/>
            <person name="Franken C."/>
            <person name="Gibelin C."/>
            <person name="Gish J."/>
            <person name="Goldstein S."/>
            <person name="Gonzalez A.J."/>
            <person name="Green P.J."/>
            <person name="Hallab A."/>
            <person name="Hartog M."/>
            <person name="Hua A."/>
            <person name="Humphray S.J."/>
            <person name="Jeong D.H."/>
            <person name="Jing Y."/>
            <person name="Jocker A."/>
            <person name="Kenton S.M."/>
            <person name="Kim D.J."/>
            <person name="Klee K."/>
            <person name="Lai H."/>
            <person name="Lang C."/>
            <person name="Lin S."/>
            <person name="Macmil S.L."/>
            <person name="Magdelenat G."/>
            <person name="Matthews L."/>
            <person name="McCorrison J."/>
            <person name="Monaghan E.L."/>
            <person name="Mun J.H."/>
            <person name="Najar F.Z."/>
            <person name="Nicholson C."/>
            <person name="Noirot C."/>
            <person name="O'Bleness M."/>
            <person name="Paule C.R."/>
            <person name="Poulain J."/>
            <person name="Prion F."/>
            <person name="Qin B."/>
            <person name="Qu C."/>
            <person name="Retzel E.F."/>
            <person name="Riddle C."/>
            <person name="Sallet E."/>
            <person name="Samain S."/>
            <person name="Samson N."/>
            <person name="Sanders I."/>
            <person name="Saurat O."/>
            <person name="Scarpelli C."/>
            <person name="Schiex T."/>
            <person name="Segurens B."/>
            <person name="Severin A.J."/>
            <person name="Sherrier D.J."/>
            <person name="Shi R."/>
            <person name="Sims S."/>
            <person name="Singer S.R."/>
            <person name="Sinharoy S."/>
            <person name="Sterck L."/>
            <person name="Viollet A."/>
            <person name="Wang B.B."/>
            <person name="Wang K."/>
            <person name="Wang M."/>
            <person name="Wang X."/>
            <person name="Warfsmann J."/>
            <person name="Weissenbach J."/>
            <person name="White D.D."/>
            <person name="White J.D."/>
            <person name="Wiley G.B."/>
            <person name="Wincker P."/>
            <person name="Xing Y."/>
            <person name="Yang L."/>
            <person name="Yao Z."/>
            <person name="Ying F."/>
            <person name="Zhai J."/>
            <person name="Zhou L."/>
            <person name="Zuber A."/>
            <person name="Denarie J."/>
            <person name="Dixon R.A."/>
            <person name="May G.D."/>
            <person name="Schwartz D.C."/>
            <person name="Rogers J."/>
            <person name="Quetier F."/>
            <person name="Town C.D."/>
            <person name="Roe B.A."/>
        </authorList>
    </citation>
    <scope>NUCLEOTIDE SEQUENCE [LARGE SCALE GENOMIC DNA]</scope>
    <source>
        <strain evidence="1">A17</strain>
        <strain evidence="2 3">cv. Jemalong A17</strain>
    </source>
</reference>
<evidence type="ECO:0000313" key="1">
    <source>
        <dbReference type="EMBL" id="AES99222.1"/>
    </source>
</evidence>
<accession>G7KG35</accession>
<dbReference type="HOGENOM" id="CLU_2945219_0_0_1"/>
<evidence type="ECO:0000313" key="2">
    <source>
        <dbReference type="EnsemblPlants" id="AES99222"/>
    </source>
</evidence>
<dbReference type="EMBL" id="CM001221">
    <property type="protein sequence ID" value="AES99222.1"/>
    <property type="molecule type" value="Genomic_DNA"/>
</dbReference>
<dbReference type="Proteomes" id="UP000002051">
    <property type="component" value="Chromosome 5"/>
</dbReference>
<evidence type="ECO:0000313" key="3">
    <source>
        <dbReference type="Proteomes" id="UP000002051"/>
    </source>
</evidence>
<reference evidence="1 3" key="2">
    <citation type="journal article" date="2014" name="BMC Genomics">
        <title>An improved genome release (version Mt4.0) for the model legume Medicago truncatula.</title>
        <authorList>
            <person name="Tang H."/>
            <person name="Krishnakumar V."/>
            <person name="Bidwell S."/>
            <person name="Rosen B."/>
            <person name="Chan A."/>
            <person name="Zhou S."/>
            <person name="Gentzbittel L."/>
            <person name="Childs K.L."/>
            <person name="Yandell M."/>
            <person name="Gundlach H."/>
            <person name="Mayer K.F."/>
            <person name="Schwartz D.C."/>
            <person name="Town C.D."/>
        </authorList>
    </citation>
    <scope>GENOME REANNOTATION</scope>
    <source>
        <strain evidence="2 3">cv. Jemalong A17</strain>
    </source>
</reference>
<dbReference type="EnsemblPlants" id="AES99222">
    <property type="protein sequence ID" value="AES99222"/>
    <property type="gene ID" value="MTR_5g077960"/>
</dbReference>
<protein>
    <submittedName>
        <fullName evidence="1 2">Uncharacterized protein</fullName>
    </submittedName>
</protein>
<dbReference type="AlphaFoldDB" id="G7KG35"/>
<dbReference type="PaxDb" id="3880-AES99222"/>
<name>G7KG35_MEDTR</name>
<organism evidence="1 3">
    <name type="scientific">Medicago truncatula</name>
    <name type="common">Barrel medic</name>
    <name type="synonym">Medicago tribuloides</name>
    <dbReference type="NCBI Taxonomy" id="3880"/>
    <lineage>
        <taxon>Eukaryota</taxon>
        <taxon>Viridiplantae</taxon>
        <taxon>Streptophyta</taxon>
        <taxon>Embryophyta</taxon>
        <taxon>Tracheophyta</taxon>
        <taxon>Spermatophyta</taxon>
        <taxon>Magnoliopsida</taxon>
        <taxon>eudicotyledons</taxon>
        <taxon>Gunneridae</taxon>
        <taxon>Pentapetalae</taxon>
        <taxon>rosids</taxon>
        <taxon>fabids</taxon>
        <taxon>Fabales</taxon>
        <taxon>Fabaceae</taxon>
        <taxon>Papilionoideae</taxon>
        <taxon>50 kb inversion clade</taxon>
        <taxon>NPAAA clade</taxon>
        <taxon>Hologalegina</taxon>
        <taxon>IRL clade</taxon>
        <taxon>Trifolieae</taxon>
        <taxon>Medicago</taxon>
    </lineage>
</organism>
<proteinExistence type="predicted"/>
<gene>
    <name evidence="1" type="ordered locus">MTR_5g077960</name>
</gene>
<reference evidence="2" key="3">
    <citation type="submission" date="2015-04" db="UniProtKB">
        <authorList>
            <consortium name="EnsemblPlants"/>
        </authorList>
    </citation>
    <scope>IDENTIFICATION</scope>
    <source>
        <strain evidence="2">cv. Jemalong A17</strain>
    </source>
</reference>
<sequence length="60" mass="6783">MGETVAGAVAGRSRWPRRRAGVIIYLQEINKSSNTKIPNTIITTQKSLIRHHHLFQNIDS</sequence>